<evidence type="ECO:0000256" key="6">
    <source>
        <dbReference type="SAM" id="Phobius"/>
    </source>
</evidence>
<feature type="transmembrane region" description="Helical" evidence="6">
    <location>
        <begin position="612"/>
        <end position="635"/>
    </location>
</feature>
<feature type="transmembrane region" description="Helical" evidence="6">
    <location>
        <begin position="574"/>
        <end position="592"/>
    </location>
</feature>
<feature type="transmembrane region" description="Helical" evidence="6">
    <location>
        <begin position="378"/>
        <end position="398"/>
    </location>
</feature>
<feature type="transmembrane region" description="Helical" evidence="6">
    <location>
        <begin position="831"/>
        <end position="848"/>
    </location>
</feature>
<protein>
    <recommendedName>
        <fullName evidence="7">Bicarbonate transporter-like transmembrane domain-containing protein</fullName>
    </recommendedName>
</protein>
<dbReference type="Pfam" id="PF00955">
    <property type="entry name" value="HCO3_cotransp"/>
    <property type="match status" value="1"/>
</dbReference>
<dbReference type="PRINTS" id="PR01231">
    <property type="entry name" value="HCO3TRNSPORT"/>
</dbReference>
<dbReference type="GO" id="GO:0008510">
    <property type="term" value="F:sodium:bicarbonate symporter activity"/>
    <property type="evidence" value="ECO:0007669"/>
    <property type="project" value="TreeGrafter"/>
</dbReference>
<feature type="transmembrane region" description="Helical" evidence="6">
    <location>
        <begin position="656"/>
        <end position="678"/>
    </location>
</feature>
<dbReference type="AlphaFoldDB" id="A0A811LM65"/>
<feature type="transmembrane region" description="Helical" evidence="6">
    <location>
        <begin position="784"/>
        <end position="804"/>
    </location>
</feature>
<keyword evidence="2 6" id="KW-0812">Transmembrane</keyword>
<evidence type="ECO:0000256" key="3">
    <source>
        <dbReference type="ARBA" id="ARBA00022989"/>
    </source>
</evidence>
<dbReference type="EMBL" id="CAJFCW020000006">
    <property type="protein sequence ID" value="CAG9124221.1"/>
    <property type="molecule type" value="Genomic_DNA"/>
</dbReference>
<dbReference type="GO" id="GO:0051453">
    <property type="term" value="P:regulation of intracellular pH"/>
    <property type="evidence" value="ECO:0007669"/>
    <property type="project" value="TreeGrafter"/>
</dbReference>
<evidence type="ECO:0000256" key="5">
    <source>
        <dbReference type="SAM" id="MobiDB-lite"/>
    </source>
</evidence>
<evidence type="ECO:0000313" key="8">
    <source>
        <dbReference type="EMBL" id="CAD5228194.1"/>
    </source>
</evidence>
<reference evidence="8" key="1">
    <citation type="submission" date="2020-09" db="EMBL/GenBank/DDBJ databases">
        <authorList>
            <person name="Kikuchi T."/>
        </authorList>
    </citation>
    <scope>NUCLEOTIDE SEQUENCE</scope>
    <source>
        <strain evidence="8">SH1</strain>
    </source>
</reference>
<evidence type="ECO:0000313" key="9">
    <source>
        <dbReference type="Proteomes" id="UP000614601"/>
    </source>
</evidence>
<dbReference type="Proteomes" id="UP000783686">
    <property type="component" value="Unassembled WGS sequence"/>
</dbReference>
<dbReference type="Gene3D" id="1.10.287.570">
    <property type="entry name" value="Helical hairpin bin"/>
    <property type="match status" value="1"/>
</dbReference>
<sequence length="920" mass="103735">MLEYGSVDGVKLDLQMVPNHAMSPYFACTRESRQHKPCQPDFIQPQQRDKQPQRARTPATALALAFCDDLFREGERVSPQVIADSSPSTNWGRMPIIGRILDSPQGRTTSYRTLQTCVRKCSQRTLFMEENRWRDLVSPHPHFHTPTYLRRYIKTLNRIKENTVIFRSEGSYEERLRINDEVLLGAPYSSWSVLRERLMDARGWKMGPSHQITEVNDGTPLDLWNLITGLQPYYRLQGSSLRAVMIIQAPPEEHPLIRERLQPQLEAAHELIQMRLVDVNLTPEIFSDWFGRALSEQRAKDREPEEMEEAPAQGSGPGRRDGQDPGNQDPPAGSVFATTIAIHELDTSTPLFESATRKLPWYLSDFTDFFSGRLSQSFAATVCVFFANLTNIITFGAVMERTFNGEMAAVENILCGALTGVVFGLFSGQPLNVLSATGPTLIFEKIIYDMCKTQGWEFLPFRFWMGCWIALILVIIVAKDLSALVAFITRFTEEAFATLISVVFIIQAIEKILEIRTEAPLTPNPGEFISSTCQCITNSSRSTLLTDKLYEETEKCLNSGGKLFGKACFFKPDVFLTSILLALGTYAVAMKLHKFKQSPYLNTVIRNIVADFGLLISIVLFSALSYFIGISVPILQVPSSFTPTMKRSWIVDIMNVSSTYVIFLSAVPAILYTILIIMDQQITAVIVNRKDNLLKKGGGYHLDLFILAPLIVICALLGLPFYVAATVLSLAHLDALKQQSVSSAPGEPPRFLGIKEQRLSTIFAHILIGFSLFLTPVLRLVPLPVLTGIFLYMGVVSLGGQQFVQRFQLLFMSSKTQPEYHWLRAVRMKRTHLFTFIQLICVLALFGLKNLKGLKMTFPLMLLVMVVVRALFLERRFSAKELLALDDRLPSWKEIMKPKTKRFFPESDRSDKSQTPLTAA</sequence>
<evidence type="ECO:0000256" key="1">
    <source>
        <dbReference type="ARBA" id="ARBA00004141"/>
    </source>
</evidence>
<accession>A0A811LM65</accession>
<comment type="caution">
    <text evidence="8">The sequence shown here is derived from an EMBL/GenBank/DDBJ whole genome shotgun (WGS) entry which is preliminary data.</text>
</comment>
<feature type="transmembrane region" description="Helical" evidence="6">
    <location>
        <begin position="854"/>
        <end position="872"/>
    </location>
</feature>
<dbReference type="GO" id="GO:0005452">
    <property type="term" value="F:solute:inorganic anion antiporter activity"/>
    <property type="evidence" value="ECO:0007669"/>
    <property type="project" value="InterPro"/>
</dbReference>
<feature type="domain" description="Bicarbonate transporter-like transmembrane" evidence="7">
    <location>
        <begin position="352"/>
        <end position="889"/>
    </location>
</feature>
<dbReference type="PANTHER" id="PTHR11453">
    <property type="entry name" value="ANION EXCHANGE PROTEIN"/>
    <property type="match status" value="1"/>
</dbReference>
<gene>
    <name evidence="8" type="ORF">BOKJ2_LOCUS12556</name>
</gene>
<comment type="subcellular location">
    <subcellularLocation>
        <location evidence="1">Membrane</location>
        <topology evidence="1">Multi-pass membrane protein</topology>
    </subcellularLocation>
</comment>
<feature type="transmembrane region" description="Helical" evidence="6">
    <location>
        <begin position="704"/>
        <end position="730"/>
    </location>
</feature>
<dbReference type="OrthoDB" id="1735926at2759"/>
<keyword evidence="3 6" id="KW-1133">Transmembrane helix</keyword>
<evidence type="ECO:0000259" key="7">
    <source>
        <dbReference type="Pfam" id="PF00955"/>
    </source>
</evidence>
<feature type="transmembrane region" description="Helical" evidence="6">
    <location>
        <begin position="410"/>
        <end position="427"/>
    </location>
</feature>
<dbReference type="GO" id="GO:0006820">
    <property type="term" value="P:monoatomic anion transport"/>
    <property type="evidence" value="ECO:0007669"/>
    <property type="project" value="InterPro"/>
</dbReference>
<dbReference type="GO" id="GO:0005886">
    <property type="term" value="C:plasma membrane"/>
    <property type="evidence" value="ECO:0007669"/>
    <property type="project" value="TreeGrafter"/>
</dbReference>
<feature type="transmembrane region" description="Helical" evidence="6">
    <location>
        <begin position="495"/>
        <end position="513"/>
    </location>
</feature>
<dbReference type="EMBL" id="CAJFDH010000006">
    <property type="protein sequence ID" value="CAD5228194.1"/>
    <property type="molecule type" value="Genomic_DNA"/>
</dbReference>
<dbReference type="InterPro" id="IPR011531">
    <property type="entry name" value="HCO3_transpt-like_TM_dom"/>
</dbReference>
<dbReference type="Proteomes" id="UP000614601">
    <property type="component" value="Unassembled WGS sequence"/>
</dbReference>
<feature type="region of interest" description="Disordered" evidence="5">
    <location>
        <begin position="36"/>
        <end position="55"/>
    </location>
</feature>
<organism evidence="8 9">
    <name type="scientific">Bursaphelenchus okinawaensis</name>
    <dbReference type="NCBI Taxonomy" id="465554"/>
    <lineage>
        <taxon>Eukaryota</taxon>
        <taxon>Metazoa</taxon>
        <taxon>Ecdysozoa</taxon>
        <taxon>Nematoda</taxon>
        <taxon>Chromadorea</taxon>
        <taxon>Rhabditida</taxon>
        <taxon>Tylenchina</taxon>
        <taxon>Tylenchomorpha</taxon>
        <taxon>Aphelenchoidea</taxon>
        <taxon>Aphelenchoididae</taxon>
        <taxon>Bursaphelenchus</taxon>
    </lineage>
</organism>
<evidence type="ECO:0000256" key="4">
    <source>
        <dbReference type="ARBA" id="ARBA00023136"/>
    </source>
</evidence>
<dbReference type="PANTHER" id="PTHR11453:SF36">
    <property type="entry name" value="ANION EXCHANGE PROTEIN"/>
    <property type="match status" value="1"/>
</dbReference>
<proteinExistence type="predicted"/>
<keyword evidence="9" id="KW-1185">Reference proteome</keyword>
<dbReference type="InterPro" id="IPR003020">
    <property type="entry name" value="HCO3_transpt_euk"/>
</dbReference>
<feature type="region of interest" description="Disordered" evidence="5">
    <location>
        <begin position="297"/>
        <end position="333"/>
    </location>
</feature>
<feature type="transmembrane region" description="Helical" evidence="6">
    <location>
        <begin position="463"/>
        <end position="489"/>
    </location>
</feature>
<name>A0A811LM65_9BILA</name>
<evidence type="ECO:0000256" key="2">
    <source>
        <dbReference type="ARBA" id="ARBA00022692"/>
    </source>
</evidence>
<keyword evidence="4 6" id="KW-0472">Membrane</keyword>